<feature type="transmembrane region" description="Helical" evidence="6">
    <location>
        <begin position="448"/>
        <end position="467"/>
    </location>
</feature>
<evidence type="ECO:0000259" key="7">
    <source>
        <dbReference type="PROSITE" id="PS50156"/>
    </source>
</evidence>
<feature type="transmembrane region" description="Helical" evidence="6">
    <location>
        <begin position="295"/>
        <end position="312"/>
    </location>
</feature>
<keyword evidence="5 6" id="KW-0472">Membrane</keyword>
<feature type="transmembrane region" description="Helical" evidence="6">
    <location>
        <begin position="15"/>
        <end position="34"/>
    </location>
</feature>
<evidence type="ECO:0000256" key="3">
    <source>
        <dbReference type="ARBA" id="ARBA00022692"/>
    </source>
</evidence>
<sequence length="970" mass="100682">MDAWRSIGRGLSRRTVAVAVAVVAITALAVLGLGRLDFATGQDSYLDPASQVALDNERYQRLFGGENMVVLFSVPEGRTVVDLLDAANIEQLEQIEAQLSTDPAIQGVVSPVSLLRWTQDLITSGTASEILARTIEREPDPAAQELRRTDALITTLRLGAAGEQTFTNPEWVRFLVFGNEGFSLDADGALVSPPDDALTVRTALRAFVPDARHVILAAVLVGNAPLDELADGAAAVEAALEGRDFGDAEVVITGTPTFLTDINDYLQGGMLTLGAIAVGVMVVILLVAFKVRWRLLPLAGMLIGVVWGFGAFGATGTMLSLVTIAGLPILIGLGIEFSIQVQNRIEEERSVDRDPDAFGETARRLGPPLLVATVAAVIAFTTMRISKVPMVQDFGVLLSIGIVALLVAGVVVPTAIIGVRERRSPSTRPATTSWVEHTVDRLGSLPRWTVLPLVAIAVVIPVVGLALEGGSRIESDPINWADPESSSIRNARMLEDETGFATTLGVFVETSSAPSNGVFTDQMGAFVFDLVLRSLDENPELAEASSLASSVGWLAEVPGTTTLPPTGLDMLQAFRVAPPSLQQVLVGDDGNATQVLFQVGPSSLEQRAVVLDRVEAAIADPGEGAVLPATSAATTGGLAVVGVGLLENITANRAELTVVALLLVAAFVMLVHRDVVRGLLTMVPVLLAVGTSAALVRLLGITLSPLTTVGGPLVVATCAEFSVLLVARYAEERRRGLDPAESTRVAAERTGRAFFTSALTTLGGFAVLVFSSLPLLRDFGIVVTINIGVALLSALVVVPPLVQEADRRGLLEMGERVAAPGRVRVGAGVAAGVALAVTGVLLVVSAVGDDETVAAAAPTADSVEAPATIPPPTTAAPTTTLAVGVTLPPGVPERPTGLVAGVFWDTLTASGVDPGVARCAADTLLATTSEPDLLALGIAETPRPPEVDALLRDAATACGITEEQLAAAAG</sequence>
<dbReference type="SUPFAM" id="SSF82866">
    <property type="entry name" value="Multidrug efflux transporter AcrB transmembrane domain"/>
    <property type="match status" value="2"/>
</dbReference>
<dbReference type="InterPro" id="IPR000731">
    <property type="entry name" value="SSD"/>
</dbReference>
<comment type="subcellular location">
    <subcellularLocation>
        <location evidence="1">Cell membrane</location>
        <topology evidence="1">Multi-pass membrane protein</topology>
    </subcellularLocation>
</comment>
<dbReference type="AlphaFoldDB" id="A0A6J6FEV1"/>
<evidence type="ECO:0000313" key="8">
    <source>
        <dbReference type="EMBL" id="CAB4587441.1"/>
    </source>
</evidence>
<feature type="transmembrane region" description="Helical" evidence="6">
    <location>
        <begin position="318"/>
        <end position="339"/>
    </location>
</feature>
<feature type="domain" description="SSD" evidence="7">
    <location>
        <begin position="329"/>
        <end position="419"/>
    </location>
</feature>
<dbReference type="GO" id="GO:0005886">
    <property type="term" value="C:plasma membrane"/>
    <property type="evidence" value="ECO:0007669"/>
    <property type="project" value="UniProtKB-SubCell"/>
</dbReference>
<evidence type="ECO:0000256" key="1">
    <source>
        <dbReference type="ARBA" id="ARBA00004651"/>
    </source>
</evidence>
<feature type="transmembrane region" description="Helical" evidence="6">
    <location>
        <begin position="397"/>
        <end position="419"/>
    </location>
</feature>
<feature type="transmembrane region" description="Helical" evidence="6">
    <location>
        <begin position="265"/>
        <end position="288"/>
    </location>
</feature>
<evidence type="ECO:0000256" key="5">
    <source>
        <dbReference type="ARBA" id="ARBA00023136"/>
    </source>
</evidence>
<keyword evidence="3 6" id="KW-0812">Transmembrane</keyword>
<feature type="transmembrane region" description="Helical" evidence="6">
    <location>
        <begin position="779"/>
        <end position="802"/>
    </location>
</feature>
<evidence type="ECO:0000256" key="6">
    <source>
        <dbReference type="SAM" id="Phobius"/>
    </source>
</evidence>
<dbReference type="EMBL" id="CAEZSR010000201">
    <property type="protein sequence ID" value="CAB4587441.1"/>
    <property type="molecule type" value="Genomic_DNA"/>
</dbReference>
<keyword evidence="4 6" id="KW-1133">Transmembrane helix</keyword>
<dbReference type="PROSITE" id="PS50156">
    <property type="entry name" value="SSD"/>
    <property type="match status" value="2"/>
</dbReference>
<feature type="transmembrane region" description="Helical" evidence="6">
    <location>
        <begin position="751"/>
        <end position="773"/>
    </location>
</feature>
<name>A0A6J6FEV1_9ZZZZ</name>
<gene>
    <name evidence="8" type="ORF">UFOPK1493_03528</name>
</gene>
<proteinExistence type="predicted"/>
<feature type="transmembrane region" description="Helical" evidence="6">
    <location>
        <begin position="679"/>
        <end position="703"/>
    </location>
</feature>
<evidence type="ECO:0000256" key="4">
    <source>
        <dbReference type="ARBA" id="ARBA00022989"/>
    </source>
</evidence>
<protein>
    <submittedName>
        <fullName evidence="8">Unannotated protein</fullName>
    </submittedName>
</protein>
<reference evidence="8" key="1">
    <citation type="submission" date="2020-05" db="EMBL/GenBank/DDBJ databases">
        <authorList>
            <person name="Chiriac C."/>
            <person name="Salcher M."/>
            <person name="Ghai R."/>
            <person name="Kavagutti S V."/>
        </authorList>
    </citation>
    <scope>NUCLEOTIDE SEQUENCE</scope>
</reference>
<dbReference type="Pfam" id="PF03176">
    <property type="entry name" value="MMPL"/>
    <property type="match status" value="2"/>
</dbReference>
<feature type="domain" description="SSD" evidence="7">
    <location>
        <begin position="678"/>
        <end position="804"/>
    </location>
</feature>
<feature type="transmembrane region" description="Helical" evidence="6">
    <location>
        <begin position="656"/>
        <end position="672"/>
    </location>
</feature>
<dbReference type="PANTHER" id="PTHR33406">
    <property type="entry name" value="MEMBRANE PROTEIN MJ1562-RELATED"/>
    <property type="match status" value="1"/>
</dbReference>
<dbReference type="Gene3D" id="1.20.1640.10">
    <property type="entry name" value="Multidrug efflux transporter AcrB transmembrane domain"/>
    <property type="match status" value="2"/>
</dbReference>
<feature type="transmembrane region" description="Helical" evidence="6">
    <location>
        <begin position="709"/>
        <end position="730"/>
    </location>
</feature>
<dbReference type="InterPro" id="IPR004869">
    <property type="entry name" value="MMPL_dom"/>
</dbReference>
<feature type="transmembrane region" description="Helical" evidence="6">
    <location>
        <begin position="365"/>
        <end position="385"/>
    </location>
</feature>
<feature type="transmembrane region" description="Helical" evidence="6">
    <location>
        <begin position="823"/>
        <end position="844"/>
    </location>
</feature>
<keyword evidence="2" id="KW-1003">Cell membrane</keyword>
<evidence type="ECO:0000256" key="2">
    <source>
        <dbReference type="ARBA" id="ARBA00022475"/>
    </source>
</evidence>
<dbReference type="InterPro" id="IPR050545">
    <property type="entry name" value="Mycobact_MmpL"/>
</dbReference>
<dbReference type="PANTHER" id="PTHR33406:SF13">
    <property type="entry name" value="MEMBRANE PROTEIN YDFJ"/>
    <property type="match status" value="1"/>
</dbReference>
<accession>A0A6J6FEV1</accession>
<organism evidence="8">
    <name type="scientific">freshwater metagenome</name>
    <dbReference type="NCBI Taxonomy" id="449393"/>
    <lineage>
        <taxon>unclassified sequences</taxon>
        <taxon>metagenomes</taxon>
        <taxon>ecological metagenomes</taxon>
    </lineage>
</organism>